<proteinExistence type="predicted"/>
<name>A0A7T7UW04_9FLAO</name>
<dbReference type="AlphaFoldDB" id="A0A7T7UW04"/>
<sequence length="190" mass="23147">MKNLTFLFLLILNLLSCNKENSYLLYNYKSLSKNIDINNGKLQTIQVREYVFLKTDTANIIGYLSIEELDKIFEKFYKNKINKNDFLFKFLNLRDEMPINYFKKLDLNKSLIKLDKIILESYRQKGVNYLVNNFTYKSKSHSLIFKNNDLNLVQKRTIIYLFYTNHYDLYQDDYFAQSWFIKKKDFKLYW</sequence>
<keyword evidence="2" id="KW-1185">Reference proteome</keyword>
<evidence type="ECO:0000313" key="1">
    <source>
        <dbReference type="EMBL" id="QQN57226.1"/>
    </source>
</evidence>
<dbReference type="RefSeq" id="WP_059333907.1">
    <property type="nucleotide sequence ID" value="NZ_CBCSDR010000009.1"/>
</dbReference>
<dbReference type="GeneID" id="93131603"/>
<accession>A0A7T7UW04</accession>
<reference evidence="1 2" key="1">
    <citation type="submission" date="2020-12" db="EMBL/GenBank/DDBJ databases">
        <title>FDA dAtabase for Regulatory Grade micrObial Sequences (FDA-ARGOS): Supporting development and validation of Infectious Disease Dx tests.</title>
        <authorList>
            <person name="Kerrigan L."/>
            <person name="Long C."/>
            <person name="Tallon L."/>
            <person name="Sadzewicz L."/>
            <person name="Zhao X."/>
            <person name="Boylan J."/>
            <person name="Ott S."/>
            <person name="Bowen H."/>
            <person name="Vavikolanu K."/>
            <person name="Mehta A."/>
            <person name="Aluvathingal J."/>
            <person name="Nadendla S."/>
            <person name="Yan Y."/>
            <person name="Sichtig H."/>
        </authorList>
    </citation>
    <scope>NUCLEOTIDE SEQUENCE [LARGE SCALE GENOMIC DNA]</scope>
    <source>
        <strain evidence="1 2">FDAARGOS_1031</strain>
    </source>
</reference>
<protein>
    <submittedName>
        <fullName evidence="1">Uncharacterized protein</fullName>
    </submittedName>
</protein>
<dbReference type="EMBL" id="CP067018">
    <property type="protein sequence ID" value="QQN57226.1"/>
    <property type="molecule type" value="Genomic_DNA"/>
</dbReference>
<evidence type="ECO:0000313" key="2">
    <source>
        <dbReference type="Proteomes" id="UP000595426"/>
    </source>
</evidence>
<dbReference type="KEGG" id="egm:AYC65_01720"/>
<organism evidence="1 2">
    <name type="scientific">Elizabethkingia bruuniana</name>
    <dbReference type="NCBI Taxonomy" id="1756149"/>
    <lineage>
        <taxon>Bacteria</taxon>
        <taxon>Pseudomonadati</taxon>
        <taxon>Bacteroidota</taxon>
        <taxon>Flavobacteriia</taxon>
        <taxon>Flavobacteriales</taxon>
        <taxon>Weeksellaceae</taxon>
        <taxon>Elizabethkingia</taxon>
    </lineage>
</organism>
<dbReference type="Proteomes" id="UP000595426">
    <property type="component" value="Chromosome"/>
</dbReference>
<gene>
    <name evidence="1" type="ORF">I6H88_12250</name>
</gene>